<sequence length="379" mass="40411">MSKSKILLATTASVATFGFPALSEEIDWINQINTDLSKAFGNTKVTIYGQINQGILSYDDGIESSTYFPVDNANSGSRIGIETETGLSSGWSMGTKIELGITPSSTSSVNIKDKDGGWAFDQTDIRHLEMSFASEAYGTFSFGQGSMATDGITGADFSGTGVIAGVAVSDMAGGQLVRDAMGGFTGGKVSDHFDNMDGARRFRVRYDSASYNGFTFSGAYGQEVLADDDSNDYYDLAVRYARTYGDYAFASGIGYAWNGDDEEVLSGSAAVLHQPSGLSLAVAGGRTSADRDSTYGYVKAGYQQNWFKAGATAFSVDYYSGADVFEAGADSRSVGLAVVQNFDRQNLEVYGAIREYKFDGASADYKDGTAIMGGLRWKF</sequence>
<gene>
    <name evidence="2" type="ORF">PSA7680_03289</name>
</gene>
<dbReference type="GO" id="GO:0016020">
    <property type="term" value="C:membrane"/>
    <property type="evidence" value="ECO:0007669"/>
    <property type="project" value="InterPro"/>
</dbReference>
<accession>A0A1Y5TKC7</accession>
<dbReference type="Gene3D" id="2.40.160.10">
    <property type="entry name" value="Porin"/>
    <property type="match status" value="1"/>
</dbReference>
<evidence type="ECO:0000313" key="2">
    <source>
        <dbReference type="EMBL" id="SLN62487.1"/>
    </source>
</evidence>
<dbReference type="SUPFAM" id="SSF56935">
    <property type="entry name" value="Porins"/>
    <property type="match status" value="1"/>
</dbReference>
<dbReference type="AlphaFoldDB" id="A0A1Y5TKC7"/>
<reference evidence="2 3" key="1">
    <citation type="submission" date="2017-03" db="EMBL/GenBank/DDBJ databases">
        <authorList>
            <person name="Afonso C.L."/>
            <person name="Miller P.J."/>
            <person name="Scott M.A."/>
            <person name="Spackman E."/>
            <person name="Goraichik I."/>
            <person name="Dimitrov K.M."/>
            <person name="Suarez D.L."/>
            <person name="Swayne D.E."/>
        </authorList>
    </citation>
    <scope>NUCLEOTIDE SEQUENCE [LARGE SCALE GENOMIC DNA]</scope>
    <source>
        <strain evidence="2 3">CECT 7680</strain>
    </source>
</reference>
<dbReference type="InterPro" id="IPR033900">
    <property type="entry name" value="Gram_neg_porin_domain"/>
</dbReference>
<dbReference type="EMBL" id="FWFQ01000032">
    <property type="protein sequence ID" value="SLN62487.1"/>
    <property type="molecule type" value="Genomic_DNA"/>
</dbReference>
<dbReference type="Pfam" id="PF13609">
    <property type="entry name" value="Porin_4"/>
    <property type="match status" value="1"/>
</dbReference>
<name>A0A1Y5TKC7_9RHOB</name>
<dbReference type="GO" id="GO:0015288">
    <property type="term" value="F:porin activity"/>
    <property type="evidence" value="ECO:0007669"/>
    <property type="project" value="InterPro"/>
</dbReference>
<dbReference type="OrthoDB" id="974738at2"/>
<dbReference type="InterPro" id="IPR023614">
    <property type="entry name" value="Porin_dom_sf"/>
</dbReference>
<dbReference type="Proteomes" id="UP000193409">
    <property type="component" value="Unassembled WGS sequence"/>
</dbReference>
<keyword evidence="3" id="KW-1185">Reference proteome</keyword>
<proteinExistence type="predicted"/>
<organism evidence="2 3">
    <name type="scientific">Pseudoruegeria aquimaris</name>
    <dbReference type="NCBI Taxonomy" id="393663"/>
    <lineage>
        <taxon>Bacteria</taxon>
        <taxon>Pseudomonadati</taxon>
        <taxon>Pseudomonadota</taxon>
        <taxon>Alphaproteobacteria</taxon>
        <taxon>Rhodobacterales</taxon>
        <taxon>Roseobacteraceae</taxon>
        <taxon>Pseudoruegeria</taxon>
    </lineage>
</organism>
<feature type="domain" description="Porin" evidence="1">
    <location>
        <begin position="10"/>
        <end position="360"/>
    </location>
</feature>
<evidence type="ECO:0000259" key="1">
    <source>
        <dbReference type="Pfam" id="PF13609"/>
    </source>
</evidence>
<dbReference type="RefSeq" id="WP_085869777.1">
    <property type="nucleotide sequence ID" value="NZ_FWFQ01000032.1"/>
</dbReference>
<evidence type="ECO:0000313" key="3">
    <source>
        <dbReference type="Proteomes" id="UP000193409"/>
    </source>
</evidence>
<protein>
    <recommendedName>
        <fullName evidence="1">Porin domain-containing protein</fullName>
    </recommendedName>
</protein>